<evidence type="ECO:0000313" key="1">
    <source>
        <dbReference type="EMBL" id="GJU01076.1"/>
    </source>
</evidence>
<accession>A0ABQ5ILK3</accession>
<gene>
    <name evidence="1" type="ORF">Tco_1111414</name>
</gene>
<name>A0ABQ5ILK3_9ASTR</name>
<reference evidence="1" key="2">
    <citation type="submission" date="2022-01" db="EMBL/GenBank/DDBJ databases">
        <authorList>
            <person name="Yamashiro T."/>
            <person name="Shiraishi A."/>
            <person name="Satake H."/>
            <person name="Nakayama K."/>
        </authorList>
    </citation>
    <scope>NUCLEOTIDE SEQUENCE</scope>
</reference>
<reference evidence="1" key="1">
    <citation type="journal article" date="2022" name="Int. J. Mol. Sci.">
        <title>Draft Genome of Tanacetum Coccineum: Genomic Comparison of Closely Related Tanacetum-Family Plants.</title>
        <authorList>
            <person name="Yamashiro T."/>
            <person name="Shiraishi A."/>
            <person name="Nakayama K."/>
            <person name="Satake H."/>
        </authorList>
    </citation>
    <scope>NUCLEOTIDE SEQUENCE</scope>
</reference>
<evidence type="ECO:0000313" key="2">
    <source>
        <dbReference type="Proteomes" id="UP001151760"/>
    </source>
</evidence>
<organism evidence="1 2">
    <name type="scientific">Tanacetum coccineum</name>
    <dbReference type="NCBI Taxonomy" id="301880"/>
    <lineage>
        <taxon>Eukaryota</taxon>
        <taxon>Viridiplantae</taxon>
        <taxon>Streptophyta</taxon>
        <taxon>Embryophyta</taxon>
        <taxon>Tracheophyta</taxon>
        <taxon>Spermatophyta</taxon>
        <taxon>Magnoliopsida</taxon>
        <taxon>eudicotyledons</taxon>
        <taxon>Gunneridae</taxon>
        <taxon>Pentapetalae</taxon>
        <taxon>asterids</taxon>
        <taxon>campanulids</taxon>
        <taxon>Asterales</taxon>
        <taxon>Asteraceae</taxon>
        <taxon>Asteroideae</taxon>
        <taxon>Anthemideae</taxon>
        <taxon>Anthemidinae</taxon>
        <taxon>Tanacetum</taxon>
    </lineage>
</organism>
<dbReference type="EMBL" id="BQNB010020928">
    <property type="protein sequence ID" value="GJU01076.1"/>
    <property type="molecule type" value="Genomic_DNA"/>
</dbReference>
<sequence length="396" mass="44825">MGDDVDIITLTIEQYMALIQDDIRPGVVKPEIGNVIEFEINSNFIRELRCKLFVDHLHNWYDETTTKEKIDDSPDSIDAIQESFKEALVNSRFHITPRDDDYVAPATSPTLDKLFNEFGKECSDITRVAKMADGNPVKNIKELSDIIKTSDFETFVRKLLHQIHGTWLVLKPKRLKSDNMERVSRTSSTNDVNTAKPAYEVSTVSLNVNTASSQVSTASFRDNVVYAFMVENPNGSNLLQRDLEQIHEDDLESVSLVIRWDTLPGNVERQGTRRNDMAEEQVQTNMALMEFSDSEASKDLDKLLGSQINDKSKKVLGYNVVPLPHPLIYNHPKKLDLSYSGLDEFKEPELKAYGSEVKQVSKDISNFVESSLNVDKETVFPVDKRASHNNNPIGVL</sequence>
<keyword evidence="2" id="KW-1185">Reference proteome</keyword>
<protein>
    <submittedName>
        <fullName evidence="1">Uncharacterized protein</fullName>
    </submittedName>
</protein>
<dbReference type="Proteomes" id="UP001151760">
    <property type="component" value="Unassembled WGS sequence"/>
</dbReference>
<comment type="caution">
    <text evidence="1">The sequence shown here is derived from an EMBL/GenBank/DDBJ whole genome shotgun (WGS) entry which is preliminary data.</text>
</comment>
<proteinExistence type="predicted"/>